<reference evidence="2 3" key="1">
    <citation type="submission" date="2016-07" db="EMBL/GenBank/DDBJ databases">
        <title>Complete genome sequence of Bradyrhizobium icense LMTR 13T, a potential inoculant strain isolated from lima bean (Phaseolus lunatus) in Peru.</title>
        <authorList>
            <person name="Ormeno-Orrillo E."/>
            <person name="Duran D."/>
            <person name="Rogel M.A."/>
            <person name="Rey L."/>
            <person name="Imperial J."/>
            <person name="Ruiz-Argueso T."/>
            <person name="Martinez-Romero E."/>
        </authorList>
    </citation>
    <scope>NUCLEOTIDE SEQUENCE [LARGE SCALE GENOMIC DNA]</scope>
    <source>
        <strain evidence="2 3">LMTR 13</strain>
    </source>
</reference>
<dbReference type="PANTHER" id="PTHR35006">
    <property type="entry name" value="GLYOXALASE FAMILY PROTEIN (AFU_ORTHOLOGUE AFUA_5G14830)"/>
    <property type="match status" value="1"/>
</dbReference>
<dbReference type="OrthoDB" id="9807407at2"/>
<accession>A0A1B1UET5</accession>
<dbReference type="AlphaFoldDB" id="A0A1B1UET5"/>
<dbReference type="GO" id="GO:0016829">
    <property type="term" value="F:lyase activity"/>
    <property type="evidence" value="ECO:0007669"/>
    <property type="project" value="UniProtKB-KW"/>
</dbReference>
<dbReference type="EMBL" id="CP016428">
    <property type="protein sequence ID" value="ANW01245.1"/>
    <property type="molecule type" value="Genomic_DNA"/>
</dbReference>
<name>A0A1B1UET5_9BRAD</name>
<keyword evidence="3" id="KW-1185">Reference proteome</keyword>
<evidence type="ECO:0000313" key="2">
    <source>
        <dbReference type="EMBL" id="ANW01245.1"/>
    </source>
</evidence>
<dbReference type="InterPro" id="IPR037523">
    <property type="entry name" value="VOC_core"/>
</dbReference>
<evidence type="ECO:0000259" key="1">
    <source>
        <dbReference type="PROSITE" id="PS51819"/>
    </source>
</evidence>
<dbReference type="PANTHER" id="PTHR35006:SF4">
    <property type="entry name" value="BLR7706 PROTEIN"/>
    <property type="match status" value="1"/>
</dbReference>
<dbReference type="InterPro" id="IPR029068">
    <property type="entry name" value="Glyas_Bleomycin-R_OHBP_Dase"/>
</dbReference>
<gene>
    <name evidence="2" type="ORF">LMTR13_14785</name>
</gene>
<feature type="domain" description="VOC" evidence="1">
    <location>
        <begin position="1"/>
        <end position="122"/>
    </location>
</feature>
<dbReference type="InterPro" id="IPR004360">
    <property type="entry name" value="Glyas_Fos-R_dOase_dom"/>
</dbReference>
<proteinExistence type="predicted"/>
<dbReference type="STRING" id="1274631.LMTR13_14785"/>
<keyword evidence="2" id="KW-0456">Lyase</keyword>
<organism evidence="2 3">
    <name type="scientific">Bradyrhizobium icense</name>
    <dbReference type="NCBI Taxonomy" id="1274631"/>
    <lineage>
        <taxon>Bacteria</taxon>
        <taxon>Pseudomonadati</taxon>
        <taxon>Pseudomonadota</taxon>
        <taxon>Alphaproteobacteria</taxon>
        <taxon>Hyphomicrobiales</taxon>
        <taxon>Nitrobacteraceae</taxon>
        <taxon>Bradyrhizobium</taxon>
    </lineage>
</organism>
<dbReference type="KEGG" id="bic:LMTR13_14785"/>
<dbReference type="RefSeq" id="WP_065728512.1">
    <property type="nucleotide sequence ID" value="NZ_CP016428.1"/>
</dbReference>
<sequence>MIDHISVGVADLKRSARFYEATLAALGLTRLVTRPATIGFGKAYPEFWINLRAGMTLVPLESGTHICLRAKSPADVDAFHAAALKSGGHSDGAPGLRPHDRVKYYAAFVIDPDGNRIEAVTFPAE</sequence>
<dbReference type="PROSITE" id="PS51819">
    <property type="entry name" value="VOC"/>
    <property type="match status" value="1"/>
</dbReference>
<evidence type="ECO:0000313" key="3">
    <source>
        <dbReference type="Proteomes" id="UP000092839"/>
    </source>
</evidence>
<dbReference type="Proteomes" id="UP000092839">
    <property type="component" value="Chromosome"/>
</dbReference>
<dbReference type="CDD" id="cd07262">
    <property type="entry name" value="VOC_like"/>
    <property type="match status" value="1"/>
</dbReference>
<dbReference type="Gene3D" id="3.10.180.10">
    <property type="entry name" value="2,3-Dihydroxybiphenyl 1,2-Dioxygenase, domain 1"/>
    <property type="match status" value="1"/>
</dbReference>
<protein>
    <submittedName>
        <fullName evidence="2">Lyase</fullName>
    </submittedName>
</protein>
<dbReference type="SUPFAM" id="SSF54593">
    <property type="entry name" value="Glyoxalase/Bleomycin resistance protein/Dihydroxybiphenyl dioxygenase"/>
    <property type="match status" value="1"/>
</dbReference>
<dbReference type="Pfam" id="PF00903">
    <property type="entry name" value="Glyoxalase"/>
    <property type="match status" value="1"/>
</dbReference>